<evidence type="ECO:0000313" key="1">
    <source>
        <dbReference type="EMBL" id="ETR71177.1"/>
    </source>
</evidence>
<dbReference type="GO" id="GO:0016787">
    <property type="term" value="F:hydrolase activity"/>
    <property type="evidence" value="ECO:0007669"/>
    <property type="project" value="UniProtKB-KW"/>
</dbReference>
<dbReference type="Gene3D" id="3.40.630.40">
    <property type="entry name" value="Zn-dependent exopeptidases"/>
    <property type="match status" value="1"/>
</dbReference>
<name>A0A1V1P8G2_9BACT</name>
<dbReference type="Proteomes" id="UP000189670">
    <property type="component" value="Unassembled WGS sequence"/>
</dbReference>
<dbReference type="AlphaFoldDB" id="A0A1V1P8G2"/>
<organism evidence="1 2">
    <name type="scientific">Candidatus Magnetoglobus multicellularis str. Araruama</name>
    <dbReference type="NCBI Taxonomy" id="890399"/>
    <lineage>
        <taxon>Bacteria</taxon>
        <taxon>Pseudomonadati</taxon>
        <taxon>Thermodesulfobacteriota</taxon>
        <taxon>Desulfobacteria</taxon>
        <taxon>Desulfobacterales</taxon>
        <taxon>Desulfobacteraceae</taxon>
        <taxon>Candidatus Magnetoglobus</taxon>
    </lineage>
</organism>
<dbReference type="SUPFAM" id="SSF53187">
    <property type="entry name" value="Zn-dependent exopeptidases"/>
    <property type="match status" value="1"/>
</dbReference>
<sequence>MISPLEILEDSDAFTHDIFDIGDHAEFIIKADIARAVIDLNRSKNQLPPKYPDGVIKSHTCYDQQIYKHGKSPNKDTIEKLIHSYYLPYHQQVKHVLKTSPHIILALDCHSMAAVGPNNSKDKGKKRPLMCLGNVWGKTCSDFMIKQISESFCRSFGFKSTDIQINKPFSGGYITQTYGIGSIPWIQVEISRDLYLNPKYFDPQSLQINFNRLNELNQMFYMGLMLYFHNT</sequence>
<keyword evidence="1" id="KW-0378">Hydrolase</keyword>
<comment type="caution">
    <text evidence="1">The sequence shown here is derived from an EMBL/GenBank/DDBJ whole genome shotgun (WGS) entry which is preliminary data.</text>
</comment>
<reference evidence="2" key="1">
    <citation type="submission" date="2012-11" db="EMBL/GenBank/DDBJ databases">
        <authorList>
            <person name="Lucero-Rivera Y.E."/>
            <person name="Tovar-Ramirez D."/>
        </authorList>
    </citation>
    <scope>NUCLEOTIDE SEQUENCE [LARGE SCALE GENOMIC DNA]</scope>
    <source>
        <strain evidence="2">Araruama</strain>
    </source>
</reference>
<accession>A0A1V1P8G2</accession>
<dbReference type="InterPro" id="IPR007709">
    <property type="entry name" value="N-FG_amidohydro"/>
</dbReference>
<dbReference type="Pfam" id="PF05013">
    <property type="entry name" value="FGase"/>
    <property type="match status" value="1"/>
</dbReference>
<evidence type="ECO:0000313" key="2">
    <source>
        <dbReference type="Proteomes" id="UP000189670"/>
    </source>
</evidence>
<protein>
    <submittedName>
        <fullName evidence="1">N-formylglutamate amidohydrolase</fullName>
    </submittedName>
</protein>
<gene>
    <name evidence="1" type="ORF">OMM_02683</name>
</gene>
<dbReference type="EMBL" id="ATBP01000309">
    <property type="protein sequence ID" value="ETR71177.1"/>
    <property type="molecule type" value="Genomic_DNA"/>
</dbReference>
<proteinExistence type="predicted"/>